<dbReference type="Proteomes" id="UP000702964">
    <property type="component" value="Unassembled WGS sequence"/>
</dbReference>
<name>A0A8J4S252_9STRA</name>
<reference evidence="2" key="1">
    <citation type="journal article" date="2015" name="Genom Data">
        <title>Draft genome sequences of Phytophthora kernoviae and Phytophthora ramorum lineage EU2 from Scotland.</title>
        <authorList>
            <person name="Sambles C."/>
            <person name="Schlenzig A."/>
            <person name="O'Neill P."/>
            <person name="Grant M."/>
            <person name="Studholme D.J."/>
        </authorList>
    </citation>
    <scope>NUCLEOTIDE SEQUENCE</scope>
    <source>
        <strain evidence="2">00238/432</strain>
    </source>
</reference>
<feature type="region of interest" description="Disordered" evidence="1">
    <location>
        <begin position="1"/>
        <end position="38"/>
    </location>
</feature>
<feature type="region of interest" description="Disordered" evidence="1">
    <location>
        <begin position="508"/>
        <end position="531"/>
    </location>
</feature>
<evidence type="ECO:0000256" key="1">
    <source>
        <dbReference type="SAM" id="MobiDB-lite"/>
    </source>
</evidence>
<gene>
    <name evidence="2" type="ORF">G195_011362</name>
</gene>
<reference evidence="2" key="2">
    <citation type="submission" date="2020-02" db="EMBL/GenBank/DDBJ databases">
        <authorList>
            <person name="Studholme D.J."/>
        </authorList>
    </citation>
    <scope>NUCLEOTIDE SEQUENCE</scope>
    <source>
        <strain evidence="2">00238/432</strain>
    </source>
</reference>
<comment type="caution">
    <text evidence="2">The sequence shown here is derived from an EMBL/GenBank/DDBJ whole genome shotgun (WGS) entry which is preliminary data.</text>
</comment>
<feature type="region of interest" description="Disordered" evidence="1">
    <location>
        <begin position="277"/>
        <end position="317"/>
    </location>
</feature>
<accession>A0A8J4S252</accession>
<sequence>MADQDAPPVPPPGNSDPNVQADDTTVPEALSTTATVPAALSEGNAASRHDPAVHQSGMRTLNATSGGPFAMPQRECAGEVDVDMEDVSEDISLEGNQRDRVVSAELGRHVQTMPTLPKPPTFRGSTTLEKQRFMKDYEAYCRQLSALETAFFRPFRMPVGACVEDERRRLIAMFDICKPLENITEKDWINYFWEGRIVGELDFDKVKALMSGKLRMDGELKKVVNYLIGALAPEQFQRTIKNEMAREANKPLYKNVVGFIKWLRTGCKEYLRWEPANTKKQQTETSREKLGSARQPNSKGATEKPNASRGSGATRKRTCLKCSSSDHRVKDCPKVKPGEAETLLREWREKRAAAQAATRTVPPVYHVKALHLSEGTWDTGSSCQVKIENSLELDNVLLDSGADVNVASRSLVARLQDDGVVVRLETFSLRRLSTFNGNVITVTQRAWFDTIQICTSAGPLLLRRTPAWIFGDEGEPLRMVLSRLVMERLGYSVDAILAKAFSKPTSMTKTWPMRTGEQRHPRQGLWKRTKV</sequence>
<organism evidence="2 3">
    <name type="scientific">Phytophthora kernoviae 00238/432</name>
    <dbReference type="NCBI Taxonomy" id="1284355"/>
    <lineage>
        <taxon>Eukaryota</taxon>
        <taxon>Sar</taxon>
        <taxon>Stramenopiles</taxon>
        <taxon>Oomycota</taxon>
        <taxon>Peronosporomycetes</taxon>
        <taxon>Peronosporales</taxon>
        <taxon>Peronosporaceae</taxon>
        <taxon>Phytophthora</taxon>
    </lineage>
</organism>
<proteinExistence type="predicted"/>
<dbReference type="AlphaFoldDB" id="A0A8J4S252"/>
<protein>
    <recommendedName>
        <fullName evidence="4">CCHC-type domain-containing protein</fullName>
    </recommendedName>
</protein>
<evidence type="ECO:0000313" key="2">
    <source>
        <dbReference type="EMBL" id="KAF4314712.1"/>
    </source>
</evidence>
<dbReference type="EMBL" id="AOFI03001568">
    <property type="protein sequence ID" value="KAF4314712.1"/>
    <property type="molecule type" value="Genomic_DNA"/>
</dbReference>
<feature type="compositionally biased region" description="Basic residues" evidence="1">
    <location>
        <begin position="521"/>
        <end position="531"/>
    </location>
</feature>
<evidence type="ECO:0000313" key="3">
    <source>
        <dbReference type="Proteomes" id="UP000702964"/>
    </source>
</evidence>
<feature type="compositionally biased region" description="Basic and acidic residues" evidence="1">
    <location>
        <begin position="281"/>
        <end position="291"/>
    </location>
</feature>
<evidence type="ECO:0008006" key="4">
    <source>
        <dbReference type="Google" id="ProtNLM"/>
    </source>
</evidence>